<dbReference type="EMBL" id="JACASF010000001">
    <property type="protein sequence ID" value="KAF6502397.1"/>
    <property type="molecule type" value="Genomic_DNA"/>
</dbReference>
<evidence type="ECO:0000256" key="5">
    <source>
        <dbReference type="ARBA" id="ARBA00022840"/>
    </source>
</evidence>
<evidence type="ECO:0000256" key="4">
    <source>
        <dbReference type="ARBA" id="ARBA00022777"/>
    </source>
</evidence>
<keyword evidence="1" id="KW-0723">Serine/threonine-protein kinase</keyword>
<evidence type="ECO:0000256" key="2">
    <source>
        <dbReference type="ARBA" id="ARBA00022679"/>
    </source>
</evidence>
<keyword evidence="2" id="KW-0808">Transferase</keyword>
<dbReference type="AlphaFoldDB" id="A0A7J8JZY4"/>
<evidence type="ECO:0000256" key="3">
    <source>
        <dbReference type="ARBA" id="ARBA00022741"/>
    </source>
</evidence>
<dbReference type="GO" id="GO:0004674">
    <property type="term" value="F:protein serine/threonine kinase activity"/>
    <property type="evidence" value="ECO:0007669"/>
    <property type="project" value="UniProtKB-KW"/>
</dbReference>
<reference evidence="7 8" key="1">
    <citation type="journal article" date="2020" name="Nature">
        <title>Six reference-quality genomes reveal evolution of bat adaptations.</title>
        <authorList>
            <person name="Jebb D."/>
            <person name="Huang Z."/>
            <person name="Pippel M."/>
            <person name="Hughes G.M."/>
            <person name="Lavrichenko K."/>
            <person name="Devanna P."/>
            <person name="Winkler S."/>
            <person name="Jermiin L.S."/>
            <person name="Skirmuntt E.C."/>
            <person name="Katzourakis A."/>
            <person name="Burkitt-Gray L."/>
            <person name="Ray D.A."/>
            <person name="Sullivan K.A.M."/>
            <person name="Roscito J.G."/>
            <person name="Kirilenko B.M."/>
            <person name="Davalos L.M."/>
            <person name="Corthals A.P."/>
            <person name="Power M.L."/>
            <person name="Jones G."/>
            <person name="Ransome R.D."/>
            <person name="Dechmann D.K.N."/>
            <person name="Locatelli A.G."/>
            <person name="Puechmaille S.J."/>
            <person name="Fedrigo O."/>
            <person name="Jarvis E.D."/>
            <person name="Hiller M."/>
            <person name="Vernes S.C."/>
            <person name="Myers E.W."/>
            <person name="Teeling E.C."/>
        </authorList>
    </citation>
    <scope>NUCLEOTIDE SEQUENCE [LARGE SCALE GENOMIC DNA]</scope>
    <source>
        <strain evidence="7">MMolMol1</strain>
        <tissue evidence="7">Muscle</tissue>
    </source>
</reference>
<dbReference type="InterPro" id="IPR000719">
    <property type="entry name" value="Prot_kinase_dom"/>
</dbReference>
<evidence type="ECO:0000256" key="1">
    <source>
        <dbReference type="ARBA" id="ARBA00022527"/>
    </source>
</evidence>
<dbReference type="Pfam" id="PF00069">
    <property type="entry name" value="Pkinase"/>
    <property type="match status" value="1"/>
</dbReference>
<evidence type="ECO:0000313" key="7">
    <source>
        <dbReference type="EMBL" id="KAF6502397.1"/>
    </source>
</evidence>
<proteinExistence type="predicted"/>
<dbReference type="InterPro" id="IPR011009">
    <property type="entry name" value="Kinase-like_dom_sf"/>
</dbReference>
<dbReference type="Proteomes" id="UP000550707">
    <property type="component" value="Unassembled WGS sequence"/>
</dbReference>
<dbReference type="PANTHER" id="PTHR24351">
    <property type="entry name" value="RIBOSOMAL PROTEIN S6 KINASE"/>
    <property type="match status" value="1"/>
</dbReference>
<dbReference type="SMART" id="SM00220">
    <property type="entry name" value="S_TKc"/>
    <property type="match status" value="1"/>
</dbReference>
<protein>
    <submittedName>
        <fullName evidence="7">Ribosomal protein S6 kinase A5</fullName>
    </submittedName>
</protein>
<dbReference type="SUPFAM" id="SSF56112">
    <property type="entry name" value="Protein kinase-like (PK-like)"/>
    <property type="match status" value="1"/>
</dbReference>
<accession>A0A7J8JZY4</accession>
<keyword evidence="3" id="KW-0547">Nucleotide-binding</keyword>
<evidence type="ECO:0000313" key="8">
    <source>
        <dbReference type="Proteomes" id="UP000550707"/>
    </source>
</evidence>
<dbReference type="InterPro" id="IPR008271">
    <property type="entry name" value="Ser/Thr_kinase_AS"/>
</dbReference>
<organism evidence="7 8">
    <name type="scientific">Molossus molossus</name>
    <name type="common">Pallas' mastiff bat</name>
    <name type="synonym">Vespertilio molossus</name>
    <dbReference type="NCBI Taxonomy" id="27622"/>
    <lineage>
        <taxon>Eukaryota</taxon>
        <taxon>Metazoa</taxon>
        <taxon>Chordata</taxon>
        <taxon>Craniata</taxon>
        <taxon>Vertebrata</taxon>
        <taxon>Euteleostomi</taxon>
        <taxon>Mammalia</taxon>
        <taxon>Eutheria</taxon>
        <taxon>Laurasiatheria</taxon>
        <taxon>Chiroptera</taxon>
        <taxon>Yangochiroptera</taxon>
        <taxon>Molossidae</taxon>
        <taxon>Molossus</taxon>
    </lineage>
</organism>
<name>A0A7J8JZY4_MOLMO</name>
<dbReference type="PROSITE" id="PS50011">
    <property type="entry name" value="PROTEIN_KINASE_DOM"/>
    <property type="match status" value="1"/>
</dbReference>
<keyword evidence="5" id="KW-0067">ATP-binding</keyword>
<evidence type="ECO:0000259" key="6">
    <source>
        <dbReference type="PROSITE" id="PS50011"/>
    </source>
</evidence>
<dbReference type="GO" id="GO:0005524">
    <property type="term" value="F:ATP binding"/>
    <property type="evidence" value="ECO:0007669"/>
    <property type="project" value="UniProtKB-KW"/>
</dbReference>
<comment type="caution">
    <text evidence="7">The sequence shown here is derived from an EMBL/GenBank/DDBJ whole genome shotgun (WGS) entry which is preliminary data.</text>
</comment>
<dbReference type="Gene3D" id="1.10.510.10">
    <property type="entry name" value="Transferase(Phosphotransferase) domain 1"/>
    <property type="match status" value="1"/>
</dbReference>
<dbReference type="PROSITE" id="PS00108">
    <property type="entry name" value="PROTEIN_KINASE_ST"/>
    <property type="match status" value="1"/>
</dbReference>
<keyword evidence="4 7" id="KW-0418">Kinase</keyword>
<feature type="domain" description="Protein kinase" evidence="6">
    <location>
        <begin position="1"/>
        <end position="107"/>
    </location>
</feature>
<gene>
    <name evidence="7" type="ORF">HJG59_015895</name>
</gene>
<keyword evidence="8" id="KW-1185">Reference proteome</keyword>
<sequence length="107" mass="11976">MHIYLFLQLGIIYRDIKLENILLDSNGHVVLTDFGLSKEFVADEAERAYSFCGTIEYMAPDIVRGGDSGHDKAVDWWSLGVLMYELLTGASPFTVDGEKNSQAEISR</sequence>